<evidence type="ECO:0000313" key="4">
    <source>
        <dbReference type="Proteomes" id="UP000046393"/>
    </source>
</evidence>
<dbReference type="InterPro" id="IPR051019">
    <property type="entry name" value="VLCFA-Steroid_DH"/>
</dbReference>
<sequence length="341" mass="38333">MCILNAFYDIPFFGFIIQQVVWIVTVYLLYYACSIVFALLKAVLIYRVIPLFYSPPLNKYKNRWTVVTGGTDGIGKAYTIELAKYGFKKFVLIGRNPKKLDDVKRLLEEGYSATVNTYLFDFSNGDYDTLRLYINSIEDIGFVLNSVGVGREKLERYGENPDADNLIFKVNGYGATQLLSMVLKPMRRNGGGQIVSVSSCLGYAPVKYLAAYSATKTLVNYISSCIDSEYDNIDVQILTPSAVATAMTYYKDESELKGFVKYFFVVTPQQLAYEAVRTIGLVQYTSGTLTHEIQLALMHLPRCLSEFILNQIISHENKRVLNLLKSKRQISSDDSCSTGAA</sequence>
<dbReference type="PRINTS" id="PR00081">
    <property type="entry name" value="GDHRDH"/>
</dbReference>
<dbReference type="WBParaSite" id="SMUV_0000274401-mRNA-1">
    <property type="protein sequence ID" value="SMUV_0000274401-mRNA-1"/>
    <property type="gene ID" value="SMUV_0000274401"/>
</dbReference>
<dbReference type="AlphaFoldDB" id="A0A0N5AES4"/>
<keyword evidence="3" id="KW-1133">Transmembrane helix</keyword>
<reference evidence="5" key="1">
    <citation type="submission" date="2017-02" db="UniProtKB">
        <authorList>
            <consortium name="WormBaseParasite"/>
        </authorList>
    </citation>
    <scope>IDENTIFICATION</scope>
</reference>
<dbReference type="Pfam" id="PF00106">
    <property type="entry name" value="adh_short"/>
    <property type="match status" value="1"/>
</dbReference>
<dbReference type="Proteomes" id="UP000046393">
    <property type="component" value="Unplaced"/>
</dbReference>
<name>A0A0N5AES4_9BILA</name>
<accession>A0A0N5AES4</accession>
<protein>
    <submittedName>
        <fullName evidence="5">Oxidoreductase, short chain dehydrogenase/reductase family protein</fullName>
    </submittedName>
</protein>
<dbReference type="PIRSF" id="PIRSF000126">
    <property type="entry name" value="11-beta-HSD1"/>
    <property type="match status" value="1"/>
</dbReference>
<proteinExistence type="inferred from homology"/>
<feature type="transmembrane region" description="Helical" evidence="3">
    <location>
        <begin position="12"/>
        <end position="29"/>
    </location>
</feature>
<evidence type="ECO:0000256" key="1">
    <source>
        <dbReference type="ARBA" id="ARBA00006484"/>
    </source>
</evidence>
<comment type="similarity">
    <text evidence="1">Belongs to the short-chain dehydrogenases/reductases (SDR) family.</text>
</comment>
<dbReference type="SUPFAM" id="SSF51735">
    <property type="entry name" value="NAD(P)-binding Rossmann-fold domains"/>
    <property type="match status" value="1"/>
</dbReference>
<evidence type="ECO:0000256" key="3">
    <source>
        <dbReference type="SAM" id="Phobius"/>
    </source>
</evidence>
<keyword evidence="2" id="KW-0560">Oxidoreductase</keyword>
<keyword evidence="3" id="KW-0472">Membrane</keyword>
<keyword evidence="3" id="KW-0812">Transmembrane</keyword>
<dbReference type="CDD" id="cd05356">
    <property type="entry name" value="17beta-HSD1_like_SDR_c"/>
    <property type="match status" value="1"/>
</dbReference>
<dbReference type="PANTHER" id="PTHR43899:SF13">
    <property type="entry name" value="RH59310P"/>
    <property type="match status" value="1"/>
</dbReference>
<keyword evidence="4" id="KW-1185">Reference proteome</keyword>
<dbReference type="STRING" id="451379.A0A0N5AES4"/>
<dbReference type="InterPro" id="IPR002347">
    <property type="entry name" value="SDR_fam"/>
</dbReference>
<dbReference type="InterPro" id="IPR036291">
    <property type="entry name" value="NAD(P)-bd_dom_sf"/>
</dbReference>
<dbReference type="Gene3D" id="3.40.50.720">
    <property type="entry name" value="NAD(P)-binding Rossmann-like Domain"/>
    <property type="match status" value="1"/>
</dbReference>
<dbReference type="PANTHER" id="PTHR43899">
    <property type="entry name" value="RH59310P"/>
    <property type="match status" value="1"/>
</dbReference>
<evidence type="ECO:0000313" key="5">
    <source>
        <dbReference type="WBParaSite" id="SMUV_0000274401-mRNA-1"/>
    </source>
</evidence>
<dbReference type="GO" id="GO:0005783">
    <property type="term" value="C:endoplasmic reticulum"/>
    <property type="evidence" value="ECO:0007669"/>
    <property type="project" value="TreeGrafter"/>
</dbReference>
<organism evidence="4 5">
    <name type="scientific">Syphacia muris</name>
    <dbReference type="NCBI Taxonomy" id="451379"/>
    <lineage>
        <taxon>Eukaryota</taxon>
        <taxon>Metazoa</taxon>
        <taxon>Ecdysozoa</taxon>
        <taxon>Nematoda</taxon>
        <taxon>Chromadorea</taxon>
        <taxon>Rhabditida</taxon>
        <taxon>Spirurina</taxon>
        <taxon>Oxyuridomorpha</taxon>
        <taxon>Oxyuroidea</taxon>
        <taxon>Oxyuridae</taxon>
        <taxon>Syphacia</taxon>
    </lineage>
</organism>
<evidence type="ECO:0000256" key="2">
    <source>
        <dbReference type="ARBA" id="ARBA00023002"/>
    </source>
</evidence>
<dbReference type="GO" id="GO:0016491">
    <property type="term" value="F:oxidoreductase activity"/>
    <property type="evidence" value="ECO:0007669"/>
    <property type="project" value="UniProtKB-KW"/>
</dbReference>